<sequence>MGKQKIEIKKIENEDARLVSFSKRRSGLFNKASCLATLCGVDVAVVVFSPAGTPYSFGSPRVEMISIEFDSKLKILIFELSLAPRNRLEATPTLQHSSNYSTIEENENVGGHLRTCPYD</sequence>
<reference evidence="7" key="1">
    <citation type="submission" date="2014-12" db="EMBL/GenBank/DDBJ databases">
        <title>Genome-wide analysis of the MADS-box gene family gene in Apostasia odorata.</title>
        <authorList>
            <person name="Lin C.-S."/>
            <person name="Chang W.-J."/>
            <person name="Liao D.-C."/>
            <person name="Wu F.-H."/>
            <person name="Hsu C.-T."/>
            <person name="Jin X."/>
        </authorList>
    </citation>
    <scope>NUCLEOTIDE SEQUENCE</scope>
</reference>
<accession>A0A1L1WP50</accession>
<dbReference type="GO" id="GO:0046983">
    <property type="term" value="F:protein dimerization activity"/>
    <property type="evidence" value="ECO:0007669"/>
    <property type="project" value="InterPro"/>
</dbReference>
<dbReference type="PRINTS" id="PR00404">
    <property type="entry name" value="MADSDOMAIN"/>
</dbReference>
<dbReference type="SUPFAM" id="SSF55455">
    <property type="entry name" value="SRF-like"/>
    <property type="match status" value="1"/>
</dbReference>
<organism evidence="7">
    <name type="scientific">Apostasia odorata</name>
    <dbReference type="NCBI Taxonomy" id="280455"/>
    <lineage>
        <taxon>Eukaryota</taxon>
        <taxon>Viridiplantae</taxon>
        <taxon>Streptophyta</taxon>
        <taxon>Embryophyta</taxon>
        <taxon>Tracheophyta</taxon>
        <taxon>Spermatophyta</taxon>
        <taxon>Magnoliopsida</taxon>
        <taxon>Liliopsida</taxon>
        <taxon>Asparagales</taxon>
        <taxon>Orchidaceae</taxon>
        <taxon>Apostasioideae</taxon>
        <taxon>Apostasia</taxon>
    </lineage>
</organism>
<keyword evidence="5" id="KW-0539">Nucleus</keyword>
<feature type="domain" description="MADS-box" evidence="6">
    <location>
        <begin position="1"/>
        <end position="61"/>
    </location>
</feature>
<dbReference type="PANTHER" id="PTHR11945">
    <property type="entry name" value="MADS BOX PROTEIN"/>
    <property type="match status" value="1"/>
</dbReference>
<dbReference type="GO" id="GO:0000978">
    <property type="term" value="F:RNA polymerase II cis-regulatory region sequence-specific DNA binding"/>
    <property type="evidence" value="ECO:0007669"/>
    <property type="project" value="TreeGrafter"/>
</dbReference>
<evidence type="ECO:0000259" key="6">
    <source>
        <dbReference type="PROSITE" id="PS50066"/>
    </source>
</evidence>
<dbReference type="SMART" id="SM00432">
    <property type="entry name" value="MADS"/>
    <property type="match status" value="1"/>
</dbReference>
<evidence type="ECO:0000256" key="5">
    <source>
        <dbReference type="ARBA" id="ARBA00023242"/>
    </source>
</evidence>
<dbReference type="GO" id="GO:0005634">
    <property type="term" value="C:nucleus"/>
    <property type="evidence" value="ECO:0007669"/>
    <property type="project" value="UniProtKB-SubCell"/>
</dbReference>
<evidence type="ECO:0000256" key="1">
    <source>
        <dbReference type="ARBA" id="ARBA00004123"/>
    </source>
</evidence>
<dbReference type="InterPro" id="IPR036879">
    <property type="entry name" value="TF_MADSbox_sf"/>
</dbReference>
<dbReference type="Pfam" id="PF00319">
    <property type="entry name" value="SRF-TF"/>
    <property type="match status" value="1"/>
</dbReference>
<keyword evidence="4" id="KW-0804">Transcription</keyword>
<evidence type="ECO:0000313" key="7">
    <source>
        <dbReference type="EMBL" id="AIZ95438.1"/>
    </source>
</evidence>
<dbReference type="Gene3D" id="3.40.1810.10">
    <property type="entry name" value="Transcription factor, MADS-box"/>
    <property type="match status" value="1"/>
</dbReference>
<evidence type="ECO:0000256" key="4">
    <source>
        <dbReference type="ARBA" id="ARBA00023163"/>
    </source>
</evidence>
<keyword evidence="3" id="KW-0238">DNA-binding</keyword>
<dbReference type="GO" id="GO:0000981">
    <property type="term" value="F:DNA-binding transcription factor activity, RNA polymerase II-specific"/>
    <property type="evidence" value="ECO:0007669"/>
    <property type="project" value="TreeGrafter"/>
</dbReference>
<protein>
    <submittedName>
        <fullName evidence="7">MADS42</fullName>
    </submittedName>
</protein>
<gene>
    <name evidence="7" type="primary">MADS42</name>
</gene>
<evidence type="ECO:0000256" key="3">
    <source>
        <dbReference type="ARBA" id="ARBA00023125"/>
    </source>
</evidence>
<dbReference type="PANTHER" id="PTHR11945:SF776">
    <property type="entry name" value="AGAMOUS-LIKE 50-RELATED"/>
    <property type="match status" value="1"/>
</dbReference>
<dbReference type="InterPro" id="IPR002100">
    <property type="entry name" value="TF_MADSbox"/>
</dbReference>
<dbReference type="FunFam" id="3.40.1810.10:FF:000006">
    <property type="entry name" value="Agamous-like MADS-box protein AGL62"/>
    <property type="match status" value="1"/>
</dbReference>
<comment type="subcellular location">
    <subcellularLocation>
        <location evidence="1">Nucleus</location>
    </subcellularLocation>
</comment>
<keyword evidence="2" id="KW-0805">Transcription regulation</keyword>
<evidence type="ECO:0000256" key="2">
    <source>
        <dbReference type="ARBA" id="ARBA00023015"/>
    </source>
</evidence>
<dbReference type="EMBL" id="KP241112">
    <property type="protein sequence ID" value="AIZ95438.1"/>
    <property type="molecule type" value="Genomic_DNA"/>
</dbReference>
<dbReference type="PROSITE" id="PS50066">
    <property type="entry name" value="MADS_BOX_2"/>
    <property type="match status" value="1"/>
</dbReference>
<name>A0A1L1WP50_9ASPA</name>
<proteinExistence type="predicted"/>
<dbReference type="AlphaFoldDB" id="A0A1L1WP50"/>